<dbReference type="EMBL" id="BART01034042">
    <property type="protein sequence ID" value="GAH13842.1"/>
    <property type="molecule type" value="Genomic_DNA"/>
</dbReference>
<name>X1D116_9ZZZZ</name>
<feature type="transmembrane region" description="Helical" evidence="1">
    <location>
        <begin position="50"/>
        <end position="68"/>
    </location>
</feature>
<keyword evidence="1" id="KW-0472">Membrane</keyword>
<feature type="transmembrane region" description="Helical" evidence="1">
    <location>
        <begin position="6"/>
        <end position="23"/>
    </location>
</feature>
<organism evidence="2">
    <name type="scientific">marine sediment metagenome</name>
    <dbReference type="NCBI Taxonomy" id="412755"/>
    <lineage>
        <taxon>unclassified sequences</taxon>
        <taxon>metagenomes</taxon>
        <taxon>ecological metagenomes</taxon>
    </lineage>
</organism>
<evidence type="ECO:0000256" key="1">
    <source>
        <dbReference type="SAM" id="Phobius"/>
    </source>
</evidence>
<accession>X1D116</accession>
<protein>
    <submittedName>
        <fullName evidence="2">Uncharacterized protein</fullName>
    </submittedName>
</protein>
<keyword evidence="1" id="KW-0812">Transmembrane</keyword>
<sequence>MASYDWILALGIILGLSFGVTVFTKKNFMTFLAWFNIFTAFMVWSNLLEMWVLTLSITLLVISSFVDYKNNRGDNN</sequence>
<evidence type="ECO:0000313" key="2">
    <source>
        <dbReference type="EMBL" id="GAH13842.1"/>
    </source>
</evidence>
<keyword evidence="1" id="KW-1133">Transmembrane helix</keyword>
<proteinExistence type="predicted"/>
<dbReference type="AlphaFoldDB" id="X1D116"/>
<gene>
    <name evidence="2" type="ORF">S01H4_58302</name>
</gene>
<reference evidence="2" key="1">
    <citation type="journal article" date="2014" name="Front. Microbiol.">
        <title>High frequency of phylogenetically diverse reductive dehalogenase-homologous genes in deep subseafloor sedimentary metagenomes.</title>
        <authorList>
            <person name="Kawai M."/>
            <person name="Futagami T."/>
            <person name="Toyoda A."/>
            <person name="Takaki Y."/>
            <person name="Nishi S."/>
            <person name="Hori S."/>
            <person name="Arai W."/>
            <person name="Tsubouchi T."/>
            <person name="Morono Y."/>
            <person name="Uchiyama I."/>
            <person name="Ito T."/>
            <person name="Fujiyama A."/>
            <person name="Inagaki F."/>
            <person name="Takami H."/>
        </authorList>
    </citation>
    <scope>NUCLEOTIDE SEQUENCE</scope>
    <source>
        <strain evidence="2">Expedition CK06-06</strain>
    </source>
</reference>
<comment type="caution">
    <text evidence="2">The sequence shown here is derived from an EMBL/GenBank/DDBJ whole genome shotgun (WGS) entry which is preliminary data.</text>
</comment>